<evidence type="ECO:0000313" key="3">
    <source>
        <dbReference type="EMBL" id="MEL0614802.1"/>
    </source>
</evidence>
<evidence type="ECO:0000313" key="4">
    <source>
        <dbReference type="Proteomes" id="UP001379949"/>
    </source>
</evidence>
<evidence type="ECO:0000259" key="2">
    <source>
        <dbReference type="Pfam" id="PF07331"/>
    </source>
</evidence>
<reference evidence="3 4" key="1">
    <citation type="submission" date="2024-02" db="EMBL/GenBank/DDBJ databases">
        <title>Bacteria isolated from the canopy kelp, Nereocystis luetkeana.</title>
        <authorList>
            <person name="Pfister C.A."/>
            <person name="Younker I.T."/>
            <person name="Light S.H."/>
        </authorList>
    </citation>
    <scope>NUCLEOTIDE SEQUENCE [LARGE SCALE GENOMIC DNA]</scope>
    <source>
        <strain evidence="3 4">TI.4.07</strain>
    </source>
</reference>
<keyword evidence="1" id="KW-0472">Membrane</keyword>
<accession>A0ABU9GCR0</accession>
<feature type="domain" description="DUF1468" evidence="2">
    <location>
        <begin position="12"/>
        <end position="150"/>
    </location>
</feature>
<feature type="transmembrane region" description="Helical" evidence="1">
    <location>
        <begin position="7"/>
        <end position="28"/>
    </location>
</feature>
<keyword evidence="4" id="KW-1185">Reference proteome</keyword>
<feature type="transmembrane region" description="Helical" evidence="1">
    <location>
        <begin position="126"/>
        <end position="149"/>
    </location>
</feature>
<keyword evidence="1" id="KW-0812">Transmembrane</keyword>
<dbReference type="Proteomes" id="UP001379949">
    <property type="component" value="Unassembled WGS sequence"/>
</dbReference>
<proteinExistence type="predicted"/>
<protein>
    <submittedName>
        <fullName evidence="3">Tripartite tricarboxylate transporter TctB family protein</fullName>
    </submittedName>
</protein>
<keyword evidence="1" id="KW-1133">Transmembrane helix</keyword>
<dbReference type="InterPro" id="IPR009936">
    <property type="entry name" value="DUF1468"/>
</dbReference>
<feature type="transmembrane region" description="Helical" evidence="1">
    <location>
        <begin position="101"/>
        <end position="119"/>
    </location>
</feature>
<evidence type="ECO:0000256" key="1">
    <source>
        <dbReference type="SAM" id="Phobius"/>
    </source>
</evidence>
<dbReference type="Pfam" id="PF07331">
    <property type="entry name" value="TctB"/>
    <property type="match status" value="1"/>
</dbReference>
<sequence>MDRRKIDIYLSTFLIVISTIILTNNNLVDGGAESNLGSMFLPRFVACLIIVFSLSIAVQSLMKLTKNVTLIENEIINTQGLSGVFIYIIILTAYWFSMLHMGFLISTPFIMIAVAILLGGRQWVPIITMSVITSLIIFYGSKIFLRVYLPTWTL</sequence>
<name>A0ABU9GCR0_9GAMM</name>
<comment type="caution">
    <text evidence="3">The sequence shown here is derived from an EMBL/GenBank/DDBJ whole genome shotgun (WGS) entry which is preliminary data.</text>
</comment>
<feature type="transmembrane region" description="Helical" evidence="1">
    <location>
        <begin position="40"/>
        <end position="62"/>
    </location>
</feature>
<organism evidence="3 4">
    <name type="scientific">Marinomonas arenicola</name>
    <dbReference type="NCBI Taxonomy" id="569601"/>
    <lineage>
        <taxon>Bacteria</taxon>
        <taxon>Pseudomonadati</taxon>
        <taxon>Pseudomonadota</taxon>
        <taxon>Gammaproteobacteria</taxon>
        <taxon>Oceanospirillales</taxon>
        <taxon>Oceanospirillaceae</taxon>
        <taxon>Marinomonas</taxon>
    </lineage>
</organism>
<dbReference type="EMBL" id="JBAKAR010000020">
    <property type="protein sequence ID" value="MEL0614802.1"/>
    <property type="molecule type" value="Genomic_DNA"/>
</dbReference>
<feature type="transmembrane region" description="Helical" evidence="1">
    <location>
        <begin position="74"/>
        <end position="95"/>
    </location>
</feature>
<gene>
    <name evidence="3" type="ORF">V6242_16740</name>
</gene>
<dbReference type="RefSeq" id="WP_341564598.1">
    <property type="nucleotide sequence ID" value="NZ_JBAKAQ010000005.1"/>
</dbReference>